<dbReference type="SUPFAM" id="SSF81301">
    <property type="entry name" value="Nucleotidyltransferase"/>
    <property type="match status" value="1"/>
</dbReference>
<organism evidence="3 4">
    <name type="scientific">candidate division WWE3 bacterium RIFOXYA2_FULL_46_9</name>
    <dbReference type="NCBI Taxonomy" id="1802636"/>
    <lineage>
        <taxon>Bacteria</taxon>
        <taxon>Katanobacteria</taxon>
    </lineage>
</organism>
<dbReference type="SUPFAM" id="SSF81271">
    <property type="entry name" value="TGS-like"/>
    <property type="match status" value="1"/>
</dbReference>
<evidence type="ECO:0000313" key="4">
    <source>
        <dbReference type="Proteomes" id="UP000176614"/>
    </source>
</evidence>
<dbReference type="Gene3D" id="1.10.3210.10">
    <property type="entry name" value="Hypothetical protein af1432"/>
    <property type="match status" value="1"/>
</dbReference>
<sequence>MLEEVKNLAKITLSNKIRNNGESKYAHVQKVERLLIEQGITDIEIHTLLYVTHLMEENGVGDFGEKVLAQARSYINMSHNKSTSIDLENNPLPILLETFLSLAAEPNVAIVRMADKAENIKSAHVFAPEESRRMALSALNIYAPIAKILGLGGLSRILQDEAFKILDPQNFHILDSEIKDAELGVKKQLEETGAFLTSIAEEQEINTEVAMRVKGVFSAYSKMVKKDYLHVTSLSDLFAMRVIVDKIEDCYAVETLLNSLLDVFEGEQRNDYIQKPKPGGYKSIHSYYKLDTGGVFEVQIRTKEMHEWNEFGQAAHFWYKYKDFKKRYSQDPSILEELNFFKAQGKIKVGRFGKQVYVFTPKNDIVELDKGATALDFAFALHADLGLRATGAHVNGKYVPLDHVLSTGDRVLIEKSNSTKVPGSKKINMVTTKKARSYIKKLLRANLK</sequence>
<dbReference type="CDD" id="cd05399">
    <property type="entry name" value="NT_Rel-Spo_like"/>
    <property type="match status" value="1"/>
</dbReference>
<dbReference type="GO" id="GO:0015969">
    <property type="term" value="P:guanosine tetraphosphate metabolic process"/>
    <property type="evidence" value="ECO:0007669"/>
    <property type="project" value="InterPro"/>
</dbReference>
<dbReference type="PANTHER" id="PTHR21262">
    <property type="entry name" value="GUANOSINE-3',5'-BIS DIPHOSPHATE 3'-PYROPHOSPHOHYDROLASE"/>
    <property type="match status" value="1"/>
</dbReference>
<evidence type="ECO:0000259" key="2">
    <source>
        <dbReference type="PROSITE" id="PS51880"/>
    </source>
</evidence>
<comment type="caution">
    <text evidence="3">The sequence shown here is derived from an EMBL/GenBank/DDBJ whole genome shotgun (WGS) entry which is preliminary data.</text>
</comment>
<dbReference type="InterPro" id="IPR007685">
    <property type="entry name" value="RelA_SpoT"/>
</dbReference>
<dbReference type="AlphaFoldDB" id="A0A1F4W1T7"/>
<dbReference type="Gene3D" id="3.10.20.30">
    <property type="match status" value="1"/>
</dbReference>
<dbReference type="Pfam" id="PF02824">
    <property type="entry name" value="TGS"/>
    <property type="match status" value="1"/>
</dbReference>
<name>A0A1F4W1T7_UNCKA</name>
<dbReference type="PANTHER" id="PTHR21262:SF31">
    <property type="entry name" value="GTP PYROPHOSPHOKINASE"/>
    <property type="match status" value="1"/>
</dbReference>
<evidence type="ECO:0000313" key="3">
    <source>
        <dbReference type="EMBL" id="OGC63376.1"/>
    </source>
</evidence>
<dbReference type="Pfam" id="PF04607">
    <property type="entry name" value="RelA_SpoT"/>
    <property type="match status" value="1"/>
</dbReference>
<comment type="similarity">
    <text evidence="1">Belongs to the RelA/SpoT family.</text>
</comment>
<feature type="domain" description="TGS" evidence="2">
    <location>
        <begin position="354"/>
        <end position="415"/>
    </location>
</feature>
<proteinExistence type="inferred from homology"/>
<gene>
    <name evidence="3" type="ORF">A2264_01435</name>
</gene>
<dbReference type="CDD" id="cd01668">
    <property type="entry name" value="TGS_RSH"/>
    <property type="match status" value="1"/>
</dbReference>
<protein>
    <recommendedName>
        <fullName evidence="2">TGS domain-containing protein</fullName>
    </recommendedName>
</protein>
<accession>A0A1F4W1T7</accession>
<dbReference type="SMART" id="SM00954">
    <property type="entry name" value="RelA_SpoT"/>
    <property type="match status" value="1"/>
</dbReference>
<dbReference type="PROSITE" id="PS51880">
    <property type="entry name" value="TGS"/>
    <property type="match status" value="1"/>
</dbReference>
<dbReference type="InterPro" id="IPR012675">
    <property type="entry name" value="Beta-grasp_dom_sf"/>
</dbReference>
<dbReference type="InterPro" id="IPR043519">
    <property type="entry name" value="NT_sf"/>
</dbReference>
<dbReference type="FunFam" id="3.10.20.30:FF:000002">
    <property type="entry name" value="GTP pyrophosphokinase (RelA/SpoT)"/>
    <property type="match status" value="1"/>
</dbReference>
<dbReference type="InterPro" id="IPR004095">
    <property type="entry name" value="TGS"/>
</dbReference>
<dbReference type="EMBL" id="MEVT01000006">
    <property type="protein sequence ID" value="OGC63376.1"/>
    <property type="molecule type" value="Genomic_DNA"/>
</dbReference>
<evidence type="ECO:0000256" key="1">
    <source>
        <dbReference type="ARBA" id="ARBA00007476"/>
    </source>
</evidence>
<dbReference type="InterPro" id="IPR033655">
    <property type="entry name" value="TGS_RelA/SpoT"/>
</dbReference>
<reference evidence="3 4" key="1">
    <citation type="journal article" date="2016" name="Nat. Commun.">
        <title>Thousands of microbial genomes shed light on interconnected biogeochemical processes in an aquifer system.</title>
        <authorList>
            <person name="Anantharaman K."/>
            <person name="Brown C.T."/>
            <person name="Hug L.A."/>
            <person name="Sharon I."/>
            <person name="Castelle C.J."/>
            <person name="Probst A.J."/>
            <person name="Thomas B.C."/>
            <person name="Singh A."/>
            <person name="Wilkins M.J."/>
            <person name="Karaoz U."/>
            <person name="Brodie E.L."/>
            <person name="Williams K.H."/>
            <person name="Hubbard S.S."/>
            <person name="Banfield J.F."/>
        </authorList>
    </citation>
    <scope>NUCLEOTIDE SEQUENCE [LARGE SCALE GENOMIC DNA]</scope>
</reference>
<dbReference type="InterPro" id="IPR012676">
    <property type="entry name" value="TGS-like"/>
</dbReference>
<dbReference type="SUPFAM" id="SSF109604">
    <property type="entry name" value="HD-domain/PDEase-like"/>
    <property type="match status" value="1"/>
</dbReference>
<dbReference type="Proteomes" id="UP000176614">
    <property type="component" value="Unassembled WGS sequence"/>
</dbReference>
<dbReference type="Gene3D" id="3.30.460.10">
    <property type="entry name" value="Beta Polymerase, domain 2"/>
    <property type="match status" value="1"/>
</dbReference>